<dbReference type="InterPro" id="IPR050768">
    <property type="entry name" value="UPF0353/GerABKA_families"/>
</dbReference>
<feature type="compositionally biased region" description="Pro residues" evidence="5">
    <location>
        <begin position="228"/>
        <end position="239"/>
    </location>
</feature>
<feature type="domain" description="VWFA" evidence="7">
    <location>
        <begin position="110"/>
        <end position="332"/>
    </location>
</feature>
<dbReference type="Pfam" id="PF13519">
    <property type="entry name" value="VWA_2"/>
    <property type="match status" value="1"/>
</dbReference>
<gene>
    <name evidence="8" type="ORF">DFQ15_12349</name>
</gene>
<evidence type="ECO:0000256" key="3">
    <source>
        <dbReference type="ARBA" id="ARBA00022989"/>
    </source>
</evidence>
<name>A0A318SDY3_9BURK</name>
<evidence type="ECO:0000313" key="9">
    <source>
        <dbReference type="Proteomes" id="UP000247540"/>
    </source>
</evidence>
<evidence type="ECO:0000256" key="6">
    <source>
        <dbReference type="SAM" id="Phobius"/>
    </source>
</evidence>
<sequence>MPTDTAPLPWLDRLAGGWAAVPRPDFLWAEMLWLLLAVPLLVLLYVWLQGRRRELAVRYASLSLVREAAGKGPGWRRHLPPLLMLLAFTAMLLAAARPVAVISLPSQQQTVMLAIDVSASMRATDVKPNRMVAAQEAAKSFIAELPRHVRVGIVAFAGSAQVAQLPTQSREELVRAIDGFQMQRGTATGNGIVVSLATLFPNSGIDMSAMGARDRTGPRAAPLERAGEPPPAAPPPPVAPGSYSSAAIVMLTDGQRTTGVDPLEAAQLAADRGVRVFTVGVGTREGDIIGFEGWSMRVRLDEDTLKAVAAKTQAEYFYAGTAADLKKVYDMLSSRLTVEKRETEISALFALAAAALALLAATLSMWWFHRVA</sequence>
<organism evidence="8 9">
    <name type="scientific">Xylophilus ampelinus</name>
    <dbReference type="NCBI Taxonomy" id="54067"/>
    <lineage>
        <taxon>Bacteria</taxon>
        <taxon>Pseudomonadati</taxon>
        <taxon>Pseudomonadota</taxon>
        <taxon>Betaproteobacteria</taxon>
        <taxon>Burkholderiales</taxon>
        <taxon>Xylophilus</taxon>
    </lineage>
</organism>
<evidence type="ECO:0000256" key="5">
    <source>
        <dbReference type="SAM" id="MobiDB-lite"/>
    </source>
</evidence>
<dbReference type="Pfam" id="PF00092">
    <property type="entry name" value="VWA"/>
    <property type="match status" value="1"/>
</dbReference>
<dbReference type="InterPro" id="IPR036465">
    <property type="entry name" value="vWFA_dom_sf"/>
</dbReference>
<comment type="caution">
    <text evidence="8">The sequence shown here is derived from an EMBL/GenBank/DDBJ whole genome shotgun (WGS) entry which is preliminary data.</text>
</comment>
<keyword evidence="2 6" id="KW-0812">Transmembrane</keyword>
<evidence type="ECO:0000259" key="7">
    <source>
        <dbReference type="PROSITE" id="PS50234"/>
    </source>
</evidence>
<keyword evidence="3 6" id="KW-1133">Transmembrane helix</keyword>
<dbReference type="Pfam" id="PF07584">
    <property type="entry name" value="BatA"/>
    <property type="match status" value="1"/>
</dbReference>
<dbReference type="Proteomes" id="UP000247540">
    <property type="component" value="Unassembled WGS sequence"/>
</dbReference>
<dbReference type="OrthoDB" id="8882959at2"/>
<dbReference type="PANTHER" id="PTHR22550">
    <property type="entry name" value="SPORE GERMINATION PROTEIN"/>
    <property type="match status" value="1"/>
</dbReference>
<evidence type="ECO:0000313" key="8">
    <source>
        <dbReference type="EMBL" id="PYE74906.1"/>
    </source>
</evidence>
<dbReference type="EMBL" id="QJTC01000023">
    <property type="protein sequence ID" value="PYE74906.1"/>
    <property type="molecule type" value="Genomic_DNA"/>
</dbReference>
<dbReference type="PANTHER" id="PTHR22550:SF5">
    <property type="entry name" value="LEUCINE ZIPPER PROTEIN 4"/>
    <property type="match status" value="1"/>
</dbReference>
<feature type="transmembrane region" description="Helical" evidence="6">
    <location>
        <begin position="345"/>
        <end position="368"/>
    </location>
</feature>
<dbReference type="AlphaFoldDB" id="A0A318SDY3"/>
<proteinExistence type="predicted"/>
<dbReference type="SMART" id="SM00327">
    <property type="entry name" value="VWA"/>
    <property type="match status" value="1"/>
</dbReference>
<evidence type="ECO:0000256" key="4">
    <source>
        <dbReference type="ARBA" id="ARBA00023136"/>
    </source>
</evidence>
<keyword evidence="9" id="KW-1185">Reference proteome</keyword>
<evidence type="ECO:0000256" key="2">
    <source>
        <dbReference type="ARBA" id="ARBA00022692"/>
    </source>
</evidence>
<keyword evidence="1" id="KW-1003">Cell membrane</keyword>
<evidence type="ECO:0000256" key="1">
    <source>
        <dbReference type="ARBA" id="ARBA00022475"/>
    </source>
</evidence>
<keyword evidence="4 6" id="KW-0472">Membrane</keyword>
<dbReference type="InterPro" id="IPR024163">
    <property type="entry name" value="Aerotolerance_reg_N"/>
</dbReference>
<dbReference type="InterPro" id="IPR002035">
    <property type="entry name" value="VWF_A"/>
</dbReference>
<feature type="region of interest" description="Disordered" evidence="5">
    <location>
        <begin position="211"/>
        <end position="240"/>
    </location>
</feature>
<reference evidence="8 9" key="1">
    <citation type="submission" date="2018-06" db="EMBL/GenBank/DDBJ databases">
        <title>Genomic Encyclopedia of Type Strains, Phase III (KMG-III): the genomes of soil and plant-associated and newly described type strains.</title>
        <authorList>
            <person name="Whitman W."/>
        </authorList>
    </citation>
    <scope>NUCLEOTIDE SEQUENCE [LARGE SCALE GENOMIC DNA]</scope>
    <source>
        <strain evidence="8 9">CECT 7646</strain>
    </source>
</reference>
<protein>
    <submittedName>
        <fullName evidence="8">Ca-activated chloride channel family protein</fullName>
    </submittedName>
</protein>
<dbReference type="SUPFAM" id="SSF53300">
    <property type="entry name" value="vWA-like"/>
    <property type="match status" value="1"/>
</dbReference>
<dbReference type="Gene3D" id="3.40.50.410">
    <property type="entry name" value="von Willebrand factor, type A domain"/>
    <property type="match status" value="1"/>
</dbReference>
<accession>A0A318SDY3</accession>
<feature type="transmembrane region" description="Helical" evidence="6">
    <location>
        <begin position="26"/>
        <end position="48"/>
    </location>
</feature>
<dbReference type="PROSITE" id="PS50234">
    <property type="entry name" value="VWFA"/>
    <property type="match status" value="1"/>
</dbReference>